<dbReference type="EMBL" id="CP071801">
    <property type="protein sequence ID" value="QTD67382.1"/>
    <property type="molecule type" value="Genomic_DNA"/>
</dbReference>
<organism evidence="3 4">
    <name type="scientific">Lactobacillus gasseri</name>
    <dbReference type="NCBI Taxonomy" id="1596"/>
    <lineage>
        <taxon>Bacteria</taxon>
        <taxon>Bacillati</taxon>
        <taxon>Bacillota</taxon>
        <taxon>Bacilli</taxon>
        <taxon>Lactobacillales</taxon>
        <taxon>Lactobacillaceae</taxon>
        <taxon>Lactobacillus</taxon>
    </lineage>
</organism>
<keyword evidence="1" id="KW-0472">Membrane</keyword>
<keyword evidence="1" id="KW-0812">Transmembrane</keyword>
<evidence type="ECO:0000313" key="3">
    <source>
        <dbReference type="EMBL" id="QTD67382.1"/>
    </source>
</evidence>
<dbReference type="GO" id="GO:0005886">
    <property type="term" value="C:plasma membrane"/>
    <property type="evidence" value="ECO:0007669"/>
    <property type="project" value="TreeGrafter"/>
</dbReference>
<dbReference type="PANTHER" id="PTHR30336">
    <property type="entry name" value="INNER MEMBRANE PROTEIN, PROBABLE PERMEASE"/>
    <property type="match status" value="1"/>
</dbReference>
<dbReference type="InterPro" id="IPR014729">
    <property type="entry name" value="Rossmann-like_a/b/a_fold"/>
</dbReference>
<feature type="transmembrane region" description="Helical" evidence="1">
    <location>
        <begin position="20"/>
        <end position="40"/>
    </location>
</feature>
<reference evidence="3" key="1">
    <citation type="submission" date="2021-03" db="EMBL/GenBank/DDBJ databases">
        <title>Whole genome sequence of Lactobacillus gasseri HL75.</title>
        <authorList>
            <person name="Kim J.-M."/>
            <person name="Chung S.H."/>
            <person name="Kim J.-S."/>
        </authorList>
    </citation>
    <scope>NUCLEOTIDE SEQUENCE</scope>
    <source>
        <strain evidence="3">HL75</strain>
    </source>
</reference>
<dbReference type="RefSeq" id="WP_144231376.1">
    <property type="nucleotide sequence ID" value="NZ_CABHMU010000006.1"/>
</dbReference>
<evidence type="ECO:0000256" key="1">
    <source>
        <dbReference type="SAM" id="Phobius"/>
    </source>
</evidence>
<feature type="transmembrane region" description="Helical" evidence="1">
    <location>
        <begin position="81"/>
        <end position="103"/>
    </location>
</feature>
<dbReference type="InterPro" id="IPR003848">
    <property type="entry name" value="DUF218"/>
</dbReference>
<evidence type="ECO:0000313" key="4">
    <source>
        <dbReference type="Proteomes" id="UP000663932"/>
    </source>
</evidence>
<dbReference type="GO" id="GO:0000270">
    <property type="term" value="P:peptidoglycan metabolic process"/>
    <property type="evidence" value="ECO:0007669"/>
    <property type="project" value="TreeGrafter"/>
</dbReference>
<name>A0A8A4V478_LACGS</name>
<keyword evidence="1" id="KW-1133">Transmembrane helix</keyword>
<feature type="domain" description="DUF218" evidence="2">
    <location>
        <begin position="185"/>
        <end position="328"/>
    </location>
</feature>
<feature type="transmembrane region" description="Helical" evidence="1">
    <location>
        <begin position="47"/>
        <end position="69"/>
    </location>
</feature>
<dbReference type="CDD" id="cd06259">
    <property type="entry name" value="YdcF-like"/>
    <property type="match status" value="1"/>
</dbReference>
<dbReference type="InterPro" id="IPR051599">
    <property type="entry name" value="Cell_Envelope_Assoc"/>
</dbReference>
<feature type="transmembrane region" description="Helical" evidence="1">
    <location>
        <begin position="346"/>
        <end position="367"/>
    </location>
</feature>
<dbReference type="Proteomes" id="UP000663932">
    <property type="component" value="Chromosome"/>
</dbReference>
<proteinExistence type="predicted"/>
<feature type="transmembrane region" description="Helical" evidence="1">
    <location>
        <begin position="115"/>
        <end position="135"/>
    </location>
</feature>
<accession>A0A8A4V478</accession>
<evidence type="ECO:0000259" key="2">
    <source>
        <dbReference type="Pfam" id="PF02698"/>
    </source>
</evidence>
<dbReference type="AlphaFoldDB" id="A0A8A4V478"/>
<dbReference type="GO" id="GO:0043164">
    <property type="term" value="P:Gram-negative-bacterium-type cell wall biogenesis"/>
    <property type="evidence" value="ECO:0007669"/>
    <property type="project" value="TreeGrafter"/>
</dbReference>
<sequence>MQSQLMQSLHQFLNFTMHHRVTITTLLMFMFLLLFLFSWLIEPRRLINGLIFTAFGLTFLTWAAILIFSQHNVILTSSFSFIALAFLFGIFFLVTFSWIFFLWNAYFVWKYESHSLPNLLTLIIGLFLVALWTLYRLGVFHKLPGWLHSLVAGAALITFYLLFVMYNFLLNLVLYQIVPRRYKQDYLIVLGAGLIDGKKVSRLLGSRIDRAIAFSNKQYDKGHKRPKLIMSSGQGKDEDLSEAEAMKDYAVKRGYDPDLILLEDKSTNTYQNMVYSKAVAIKDYGNEKFKVKFFTNNYHLFRAGLYAKMAHLKANGIGATTRFYFLPNATIREFAGVFIMHKKRHFVIIGLIAILFIIQAIFALLGWSKYIIA</sequence>
<dbReference type="Pfam" id="PF02698">
    <property type="entry name" value="DUF218"/>
    <property type="match status" value="1"/>
</dbReference>
<dbReference type="PANTHER" id="PTHR30336:SF18">
    <property type="entry name" value="MEMBRANE PROTEIN"/>
    <property type="match status" value="1"/>
</dbReference>
<gene>
    <name evidence="3" type="ORF">J3E67_001845</name>
</gene>
<dbReference type="Gene3D" id="3.40.50.620">
    <property type="entry name" value="HUPs"/>
    <property type="match status" value="1"/>
</dbReference>
<feature type="transmembrane region" description="Helical" evidence="1">
    <location>
        <begin position="147"/>
        <end position="174"/>
    </location>
</feature>
<protein>
    <submittedName>
        <fullName evidence="3">YdcF family protein</fullName>
    </submittedName>
</protein>